<keyword evidence="1 2" id="KW-0862">Zinc</keyword>
<keyword evidence="1 2" id="KW-0482">Metalloprotease</keyword>
<dbReference type="PRINTS" id="PR00480">
    <property type="entry name" value="ASTACIN"/>
</dbReference>
<dbReference type="SUPFAM" id="SSF55486">
    <property type="entry name" value="Metalloproteases ('zincins'), catalytic domain"/>
    <property type="match status" value="1"/>
</dbReference>
<dbReference type="PANTHER" id="PTHR10127">
    <property type="entry name" value="DISCOIDIN, CUB, EGF, LAMININ , AND ZINC METALLOPROTEASE DOMAIN CONTAINING"/>
    <property type="match status" value="1"/>
</dbReference>
<comment type="caution">
    <text evidence="1">Lacks conserved residue(s) required for the propagation of feature annotation.</text>
</comment>
<name>A0A418AMV1_9STRA</name>
<dbReference type="Gene3D" id="3.40.390.10">
    <property type="entry name" value="Collagenase (Catalytic Domain)"/>
    <property type="match status" value="1"/>
</dbReference>
<dbReference type="InterPro" id="IPR024079">
    <property type="entry name" value="MetalloPept_cat_dom_sf"/>
</dbReference>
<keyword evidence="1 2" id="KW-0479">Metal-binding</keyword>
<dbReference type="GO" id="GO:0006508">
    <property type="term" value="P:proteolysis"/>
    <property type="evidence" value="ECO:0007669"/>
    <property type="project" value="UniProtKB-KW"/>
</dbReference>
<feature type="binding site" evidence="1">
    <location>
        <position position="203"/>
    </location>
    <ligand>
        <name>Zn(2+)</name>
        <dbReference type="ChEBI" id="CHEBI:29105"/>
        <note>catalytic</note>
    </ligand>
</feature>
<dbReference type="GO" id="GO:0008270">
    <property type="term" value="F:zinc ion binding"/>
    <property type="evidence" value="ECO:0007669"/>
    <property type="project" value="UniProtKB-UniRule"/>
</dbReference>
<keyword evidence="1 2" id="KW-0378">Hydrolase</keyword>
<gene>
    <name evidence="6" type="ORF">DYB32_007820</name>
</gene>
<feature type="binding site" evidence="1">
    <location>
        <position position="213"/>
    </location>
    <ligand>
        <name>Zn(2+)</name>
        <dbReference type="ChEBI" id="CHEBI:29105"/>
        <note>catalytic</note>
    </ligand>
</feature>
<evidence type="ECO:0000256" key="1">
    <source>
        <dbReference type="PROSITE-ProRule" id="PRU01211"/>
    </source>
</evidence>
<keyword evidence="7" id="KW-1185">Reference proteome</keyword>
<accession>A0A418AMV1</accession>
<protein>
    <recommendedName>
        <fullName evidence="2">Metalloendopeptidase</fullName>
        <ecNumber evidence="2">3.4.24.-</ecNumber>
    </recommendedName>
</protein>
<keyword evidence="1 2" id="KW-0645">Protease</keyword>
<evidence type="ECO:0000313" key="6">
    <source>
        <dbReference type="EMBL" id="RHY26194.1"/>
    </source>
</evidence>
<feature type="compositionally biased region" description="Basic residues" evidence="3">
    <location>
        <begin position="377"/>
        <end position="411"/>
    </location>
</feature>
<comment type="caution">
    <text evidence="6">The sequence shown here is derived from an EMBL/GenBank/DDBJ whole genome shotgun (WGS) entry which is preliminary data.</text>
</comment>
<evidence type="ECO:0000259" key="5">
    <source>
        <dbReference type="PROSITE" id="PS51864"/>
    </source>
</evidence>
<feature type="chain" id="PRO_5019540502" description="Metalloendopeptidase" evidence="4">
    <location>
        <begin position="16"/>
        <end position="411"/>
    </location>
</feature>
<feature type="active site" evidence="1">
    <location>
        <position position="204"/>
    </location>
</feature>
<feature type="region of interest" description="Disordered" evidence="3">
    <location>
        <begin position="366"/>
        <end position="411"/>
    </location>
</feature>
<dbReference type="PROSITE" id="PS51864">
    <property type="entry name" value="ASTACIN"/>
    <property type="match status" value="1"/>
</dbReference>
<dbReference type="VEuPathDB" id="FungiDB:H310_13016"/>
<dbReference type="InterPro" id="IPR001506">
    <property type="entry name" value="Peptidase_M12A"/>
</dbReference>
<dbReference type="EMBL" id="QUSY01001063">
    <property type="protein sequence ID" value="RHY26194.1"/>
    <property type="molecule type" value="Genomic_DNA"/>
</dbReference>
<evidence type="ECO:0000313" key="7">
    <source>
        <dbReference type="Proteomes" id="UP000285060"/>
    </source>
</evidence>
<evidence type="ECO:0000256" key="4">
    <source>
        <dbReference type="SAM" id="SignalP"/>
    </source>
</evidence>
<organism evidence="6 7">
    <name type="scientific">Aphanomyces invadans</name>
    <dbReference type="NCBI Taxonomy" id="157072"/>
    <lineage>
        <taxon>Eukaryota</taxon>
        <taxon>Sar</taxon>
        <taxon>Stramenopiles</taxon>
        <taxon>Oomycota</taxon>
        <taxon>Saprolegniomycetes</taxon>
        <taxon>Saprolegniales</taxon>
        <taxon>Verrucalvaceae</taxon>
        <taxon>Aphanomyces</taxon>
    </lineage>
</organism>
<keyword evidence="4" id="KW-0732">Signal</keyword>
<dbReference type="EC" id="3.4.24.-" evidence="2"/>
<evidence type="ECO:0000256" key="3">
    <source>
        <dbReference type="SAM" id="MobiDB-lite"/>
    </source>
</evidence>
<evidence type="ECO:0000256" key="2">
    <source>
        <dbReference type="RuleBase" id="RU361183"/>
    </source>
</evidence>
<feature type="domain" description="Peptidase M12A" evidence="5">
    <location>
        <begin position="90"/>
        <end position="319"/>
    </location>
</feature>
<comment type="cofactor">
    <cofactor evidence="1 2">
        <name>Zn(2+)</name>
        <dbReference type="ChEBI" id="CHEBI:29105"/>
    </cofactor>
    <text evidence="1 2">Binds 1 zinc ion per subunit.</text>
</comment>
<dbReference type="Proteomes" id="UP000285060">
    <property type="component" value="Unassembled WGS sequence"/>
</dbReference>
<dbReference type="AlphaFoldDB" id="A0A418AMV1"/>
<feature type="signal peptide" evidence="4">
    <location>
        <begin position="1"/>
        <end position="15"/>
    </location>
</feature>
<dbReference type="GO" id="GO:0004222">
    <property type="term" value="F:metalloendopeptidase activity"/>
    <property type="evidence" value="ECO:0007669"/>
    <property type="project" value="UniProtKB-UniRule"/>
</dbReference>
<feature type="compositionally biased region" description="Basic and acidic residues" evidence="3">
    <location>
        <begin position="366"/>
        <end position="376"/>
    </location>
</feature>
<dbReference type="PANTHER" id="PTHR10127:SF850">
    <property type="entry name" value="METALLOENDOPEPTIDASE"/>
    <property type="match status" value="1"/>
</dbReference>
<proteinExistence type="predicted"/>
<sequence length="411" mass="45436">MRVFSFAAALAAASAFKPDENSCVTVEHGLGLGGQYMHHKQAEYIIGQPYEAGSYYRYCYKGKLTCHRDAGIADMPMAKAENCAEVIKKRKLGYFVDTEHTAIWPEQTLCYEVKQEDFSDSEKKIIDEGLEYLRTSGLKFFTLDECKAAPNSSKLCGGCKDYVLVSKKDPKRCSARVGWAKIGAQPLNLGTPCFSVGKGTVVHEFLHSAGLYHEHTNPKANIIVHDMQRGAQNYLPKKQALYTKYDKFSIMHYPQIRGVCIPKKRSDDKRWCGPHESKSLGCVEPKASDCDLEASKPFGQREKMSEGDFATVAKIYGCAKTGKAATIDFLRKKLEKKGTIHNNALEIGASKRFDAALAKVNKARAEAKAQKRAEKRAAKKKAKKGGKKSGKKGGKKKAKKGGKKKAKKTSV</sequence>
<reference evidence="6 7" key="1">
    <citation type="submission" date="2018-08" db="EMBL/GenBank/DDBJ databases">
        <title>Aphanomyces genome sequencing and annotation.</title>
        <authorList>
            <person name="Minardi D."/>
            <person name="Oidtmann B."/>
            <person name="Van Der Giezen M."/>
            <person name="Studholme D.J."/>
        </authorList>
    </citation>
    <scope>NUCLEOTIDE SEQUENCE [LARGE SCALE GENOMIC DNA]</scope>
    <source>
        <strain evidence="6 7">NJM0002</strain>
    </source>
</reference>
<feature type="binding site" evidence="1">
    <location>
        <position position="207"/>
    </location>
    <ligand>
        <name>Zn(2+)</name>
        <dbReference type="ChEBI" id="CHEBI:29105"/>
        <note>catalytic</note>
    </ligand>
</feature>
<dbReference type="Pfam" id="PF01400">
    <property type="entry name" value="Astacin"/>
    <property type="match status" value="1"/>
</dbReference>